<feature type="compositionally biased region" description="Basic and acidic residues" evidence="1">
    <location>
        <begin position="245"/>
        <end position="254"/>
    </location>
</feature>
<evidence type="ECO:0000256" key="1">
    <source>
        <dbReference type="SAM" id="MobiDB-lite"/>
    </source>
</evidence>
<name>A0A1I2GNA5_9GAMM</name>
<dbReference type="SUPFAM" id="SSF56399">
    <property type="entry name" value="ADP-ribosylation"/>
    <property type="match status" value="1"/>
</dbReference>
<dbReference type="EMBL" id="FONH01000009">
    <property type="protein sequence ID" value="SFF18489.1"/>
    <property type="molecule type" value="Genomic_DNA"/>
</dbReference>
<keyword evidence="3" id="KW-1185">Reference proteome</keyword>
<feature type="region of interest" description="Disordered" evidence="1">
    <location>
        <begin position="240"/>
        <end position="260"/>
    </location>
</feature>
<protein>
    <recommendedName>
        <fullName evidence="4">Pertussis toxin, subunit 1</fullName>
    </recommendedName>
</protein>
<organism evidence="2 3">
    <name type="scientific">Dyella marensis</name>
    <dbReference type="NCBI Taxonomy" id="500610"/>
    <lineage>
        <taxon>Bacteria</taxon>
        <taxon>Pseudomonadati</taxon>
        <taxon>Pseudomonadota</taxon>
        <taxon>Gammaproteobacteria</taxon>
        <taxon>Lysobacterales</taxon>
        <taxon>Rhodanobacteraceae</taxon>
        <taxon>Dyella</taxon>
    </lineage>
</organism>
<accession>A0A1I2GNA5</accession>
<evidence type="ECO:0008006" key="4">
    <source>
        <dbReference type="Google" id="ProtNLM"/>
    </source>
</evidence>
<evidence type="ECO:0000313" key="2">
    <source>
        <dbReference type="EMBL" id="SFF18489.1"/>
    </source>
</evidence>
<evidence type="ECO:0000313" key="3">
    <source>
        <dbReference type="Proteomes" id="UP000199477"/>
    </source>
</evidence>
<dbReference type="AlphaFoldDB" id="A0A1I2GNA5"/>
<dbReference type="RefSeq" id="WP_143096521.1">
    <property type="nucleotide sequence ID" value="NZ_FONH01000009.1"/>
</dbReference>
<dbReference type="Proteomes" id="UP000199477">
    <property type="component" value="Unassembled WGS sequence"/>
</dbReference>
<dbReference type="STRING" id="500610.SAMN02799615_02699"/>
<dbReference type="Gene3D" id="3.90.210.10">
    <property type="entry name" value="Heat-Labile Enterotoxin, subunit A"/>
    <property type="match status" value="1"/>
</dbReference>
<reference evidence="3" key="1">
    <citation type="submission" date="2016-10" db="EMBL/GenBank/DDBJ databases">
        <authorList>
            <person name="Varghese N."/>
            <person name="Submissions S."/>
        </authorList>
    </citation>
    <scope>NUCLEOTIDE SEQUENCE [LARGE SCALE GENOMIC DNA]</scope>
    <source>
        <strain evidence="3">UNC178MFTsu3.1</strain>
    </source>
</reference>
<sequence length="297" mass="32829">MKDSSGTAPFAKRQLRPALLLIMLAWMVSPASRAQVQHLYFYSASPPERVFNGPISGRGTHLNLLRFVLTPTTPSAFVSATASYGLALRVAEARLRDGHDAAGYIYRITANPRFYDVTLSLERFLESESASGGVTAQRRPLARLIQAAIRFYGDNREFVSEDRILPSMVSWAMPVVGINEPDGRFRVQEGARRDNPRWDGTRNSQANINRYPNIHWPAGGLSEELLAVAAPGGWLHPALVPDCEPPQREKRDTGDVSCSGPQPLINLSRLLGVLAIMSSEQDSWDRSASSRRTSDEL</sequence>
<gene>
    <name evidence="2" type="ORF">SAMN02799615_02699</name>
</gene>
<proteinExistence type="predicted"/>